<dbReference type="PRINTS" id="PR00081">
    <property type="entry name" value="GDHRDH"/>
</dbReference>
<dbReference type="RefSeq" id="WP_118930813.1">
    <property type="nucleotide sequence ID" value="NZ_JAQDIY010000005.1"/>
</dbReference>
<dbReference type="FunFam" id="3.40.50.720:FF:000084">
    <property type="entry name" value="Short-chain dehydrogenase reductase"/>
    <property type="match status" value="1"/>
</dbReference>
<sequence length="249" mass="27067">MDKLLDKKVCLVTGAANGIGKSIVERFASEGAIVFANDLIGSDMNDWSVSLSEKYATKIIPICFDITEFKEVKAAITRIKKEYGRIDVLVNNAGIVTYEMLPMIDFAKLQKMFDVNVMGLIHLIQMVSKLMVRQSSGSIINMASLVGLKGAKGQLAYSATKGAVIATTLSASKELASYNIRVNAVAPGMVATERFLKEIEGRFEDRLTSVGMGRYALPSEVADAFVFFASDMSKYVTGQVMQVEGSFAI</sequence>
<name>A0A414JTX0_BACUN</name>
<gene>
    <name evidence="3" type="ORF">DW729_01610</name>
</gene>
<evidence type="ECO:0000256" key="1">
    <source>
        <dbReference type="ARBA" id="ARBA00006484"/>
    </source>
</evidence>
<dbReference type="CDD" id="cd05233">
    <property type="entry name" value="SDR_c"/>
    <property type="match status" value="1"/>
</dbReference>
<accession>A0A414JTX0</accession>
<dbReference type="PANTHER" id="PTHR42760">
    <property type="entry name" value="SHORT-CHAIN DEHYDROGENASES/REDUCTASES FAMILY MEMBER"/>
    <property type="match status" value="1"/>
</dbReference>
<dbReference type="EMBL" id="QSKL01000001">
    <property type="protein sequence ID" value="RHE62098.1"/>
    <property type="molecule type" value="Genomic_DNA"/>
</dbReference>
<comment type="caution">
    <text evidence="3">The sequence shown here is derived from an EMBL/GenBank/DDBJ whole genome shotgun (WGS) entry which is preliminary data.</text>
</comment>
<dbReference type="PRINTS" id="PR00080">
    <property type="entry name" value="SDRFAMILY"/>
</dbReference>
<evidence type="ECO:0000256" key="2">
    <source>
        <dbReference type="RuleBase" id="RU000363"/>
    </source>
</evidence>
<dbReference type="Proteomes" id="UP000284640">
    <property type="component" value="Unassembled WGS sequence"/>
</dbReference>
<dbReference type="Pfam" id="PF00106">
    <property type="entry name" value="adh_short"/>
    <property type="match status" value="1"/>
</dbReference>
<organism evidence="3 4">
    <name type="scientific">Bacteroides uniformis</name>
    <dbReference type="NCBI Taxonomy" id="820"/>
    <lineage>
        <taxon>Bacteria</taxon>
        <taxon>Pseudomonadati</taxon>
        <taxon>Bacteroidota</taxon>
        <taxon>Bacteroidia</taxon>
        <taxon>Bacteroidales</taxon>
        <taxon>Bacteroidaceae</taxon>
        <taxon>Bacteroides</taxon>
    </lineage>
</organism>
<dbReference type="AlphaFoldDB" id="A0A414JTX0"/>
<evidence type="ECO:0000313" key="4">
    <source>
        <dbReference type="Proteomes" id="UP000284640"/>
    </source>
</evidence>
<evidence type="ECO:0000313" key="3">
    <source>
        <dbReference type="EMBL" id="RHE62098.1"/>
    </source>
</evidence>
<dbReference type="GO" id="GO:0016616">
    <property type="term" value="F:oxidoreductase activity, acting on the CH-OH group of donors, NAD or NADP as acceptor"/>
    <property type="evidence" value="ECO:0007669"/>
    <property type="project" value="TreeGrafter"/>
</dbReference>
<proteinExistence type="inferred from homology"/>
<comment type="similarity">
    <text evidence="1 2">Belongs to the short-chain dehydrogenases/reductases (SDR) family.</text>
</comment>
<dbReference type="Gene3D" id="3.40.50.720">
    <property type="entry name" value="NAD(P)-binding Rossmann-like Domain"/>
    <property type="match status" value="1"/>
</dbReference>
<reference evidence="3 4" key="1">
    <citation type="submission" date="2018-08" db="EMBL/GenBank/DDBJ databases">
        <title>A genome reference for cultivated species of the human gut microbiota.</title>
        <authorList>
            <person name="Zou Y."/>
            <person name="Xue W."/>
            <person name="Luo G."/>
        </authorList>
    </citation>
    <scope>NUCLEOTIDE SEQUENCE [LARGE SCALE GENOMIC DNA]</scope>
    <source>
        <strain evidence="3 4">AM27-46</strain>
    </source>
</reference>
<protein>
    <submittedName>
        <fullName evidence="3">SDR family NAD(P)-dependent oxidoreductase</fullName>
    </submittedName>
</protein>
<dbReference type="InterPro" id="IPR036291">
    <property type="entry name" value="NAD(P)-bd_dom_sf"/>
</dbReference>
<dbReference type="InterPro" id="IPR002347">
    <property type="entry name" value="SDR_fam"/>
</dbReference>
<dbReference type="SUPFAM" id="SSF51735">
    <property type="entry name" value="NAD(P)-binding Rossmann-fold domains"/>
    <property type="match status" value="1"/>
</dbReference>